<feature type="transmembrane region" description="Helical" evidence="2">
    <location>
        <begin position="1067"/>
        <end position="1085"/>
    </location>
</feature>
<feature type="transmembrane region" description="Helical" evidence="2">
    <location>
        <begin position="1091"/>
        <end position="1109"/>
    </location>
</feature>
<name>A0A562URM0_9ACTN</name>
<gene>
    <name evidence="3" type="ORF">LX16_4488</name>
</gene>
<sequence>MCGHLAPAAGCPRCGRGHEPLLDELTRLDHEVGRRHAALAAARRRIDALTAELTALQGHRADVLRRLDRIARSARTPRPVPAPVPVPPPPAAPPAAPPTAPAPPPTPAARPELSPLSAQRVLLMLGGLVSAVAIIGFAVYAWNEFGDVGRAAVLATVTAVLLAAPVPLRMRGLTATAETVAVLGVLAVLCDAVVVRLHVGPAVALPVAAFAVLVVTAVYQPVSRTHAPGFALAPVAVAVLATLHDAGETARSLLPAATALVLVLAAWWFGRGADPSRPRLAMARTVTGTAVVVVLYGVTDQVSAWTGDDTEILTLGLTAAALLVAARALPTPWRPGAEWTAGFAAFALWGLGLLFAAMATAVGVTRAGPAWSAPTGDVPLGGGWQLPVFLVALGLALTLRGPRRFRTAFATVTLVPLPAILPATTPLEWPSVAPLAAGLAVAAAAYALRDRDRRLPAAVTAVAWLVTAAALARGGATTTLIVAAVVLAGGVAIGLRGRRAATVAGAAWGIAAWGGTVTVLTALHLSGVPDGTAVLIGVAAVASAWAVAAWPTAPDAARAARWAVPGLGLATLSAAGPAMRLIQNGELPLAAVIPLAALATAALFVTPLTTGVASAGAPRAGAMVSALVASGGVTIAFAPDWPPTVYVAAGLLTAAVAAVVPGSAGRDLRFAAVALLSGIAAVLTADAATGLLPREWDMAPDWRTPVLLAVLATTGAVLLLSARAGWIIAGLATAAALVAAPAAWQLPWWTVPVCVAVAGVAAALPAAFGHAHWPVWTGAGLSAWALGMTWSYTWTPPLDAIAPAVTLLACLGLSIPARSRSGPTTAVLAGGAVLWLPITGVAAGFALDWPSALTQLTGMTGVAAGLLAAALLRWRGAPELTAVSAMVPVTATGIGLLGIWLTGSAASLGVSTVVSAGAAVLLLPDRAGAIRRAAMTTPGALACLVTVAPVLAATYALPWRWIDSAWSRQPTGTRNGLAPYSWEIPFPLDGYAAGCLTAVAFLLLVAGFARLRTTVVTAWGLAALLIPAAAVVLDLPWPALPVLAVLAAAALAVMAGRPGWHVGHRVAITIVVATVGASGLAGTLAAATTTLAGFGLATVVCGWLSATAATRATRRVGAVLAGGFATVTGVAAGLAAGLPSETAGLAGVAVSVCLLAVSAAMRTGRRFELAAWPPFLAAVVLTADSAWAVTIVLIAQAVALTLLGLRRGRRWLPARVYHVAAGTLALLAYWGLLWNGDVGVIETYLSPLAALALLGGALERRRRPELSSWRGYGAGLAVALLPSLALILVTGETPLRRLLLGAGALAFVLWGVRGRLQAPVVVGGTVVAVVAVRELALLWTLLPSWLPLAIAGALLLVVGATFERRRRNLRRVKEAIAAMR</sequence>
<feature type="transmembrane region" description="Helical" evidence="2">
    <location>
        <begin position="620"/>
        <end position="638"/>
    </location>
</feature>
<proteinExistence type="predicted"/>
<feature type="transmembrane region" description="Helical" evidence="2">
    <location>
        <begin position="229"/>
        <end position="246"/>
    </location>
</feature>
<feature type="transmembrane region" description="Helical" evidence="2">
    <location>
        <begin position="1345"/>
        <end position="1362"/>
    </location>
</feature>
<feature type="transmembrane region" description="Helical" evidence="2">
    <location>
        <begin position="531"/>
        <end position="550"/>
    </location>
</feature>
<feature type="transmembrane region" description="Helical" evidence="2">
    <location>
        <begin position="478"/>
        <end position="495"/>
    </location>
</feature>
<feature type="transmembrane region" description="Helical" evidence="2">
    <location>
        <begin position="727"/>
        <end position="744"/>
    </location>
</feature>
<feature type="transmembrane region" description="Helical" evidence="2">
    <location>
        <begin position="455"/>
        <end position="472"/>
    </location>
</feature>
<evidence type="ECO:0000313" key="4">
    <source>
        <dbReference type="Proteomes" id="UP000321617"/>
    </source>
</evidence>
<feature type="transmembrane region" description="Helical" evidence="2">
    <location>
        <begin position="1039"/>
        <end position="1055"/>
    </location>
</feature>
<feature type="transmembrane region" description="Helical" evidence="2">
    <location>
        <begin position="775"/>
        <end position="794"/>
    </location>
</feature>
<feature type="transmembrane region" description="Helical" evidence="2">
    <location>
        <begin position="281"/>
        <end position="299"/>
    </location>
</feature>
<keyword evidence="2" id="KW-0812">Transmembrane</keyword>
<keyword evidence="2" id="KW-1133">Transmembrane helix</keyword>
<feature type="transmembrane region" description="Helical" evidence="2">
    <location>
        <begin position="1295"/>
        <end position="1312"/>
    </location>
</feature>
<evidence type="ECO:0000256" key="2">
    <source>
        <dbReference type="SAM" id="Phobius"/>
    </source>
</evidence>
<keyword evidence="4" id="KW-1185">Reference proteome</keyword>
<feature type="transmembrane region" description="Helical" evidence="2">
    <location>
        <begin position="148"/>
        <end position="168"/>
    </location>
</feature>
<feature type="transmembrane region" description="Helical" evidence="2">
    <location>
        <begin position="180"/>
        <end position="197"/>
    </location>
</feature>
<feature type="transmembrane region" description="Helical" evidence="2">
    <location>
        <begin position="121"/>
        <end position="142"/>
    </location>
</feature>
<feature type="transmembrane region" description="Helical" evidence="2">
    <location>
        <begin position="906"/>
        <end position="923"/>
    </location>
</feature>
<feature type="transmembrane region" description="Helical" evidence="2">
    <location>
        <begin position="588"/>
        <end position="608"/>
    </location>
</feature>
<feature type="transmembrane region" description="Helical" evidence="2">
    <location>
        <begin position="1212"/>
        <end position="1232"/>
    </location>
</feature>
<feature type="transmembrane region" description="Helical" evidence="2">
    <location>
        <begin position="1016"/>
        <end position="1033"/>
    </location>
</feature>
<feature type="transmembrane region" description="Helical" evidence="2">
    <location>
        <begin position="750"/>
        <end position="768"/>
    </location>
</feature>
<dbReference type="InterPro" id="IPR058062">
    <property type="entry name" value="SCO7613_C"/>
</dbReference>
<dbReference type="NCBIfam" id="NF047321">
    <property type="entry name" value="SCO7613_CTERM"/>
    <property type="match status" value="1"/>
</dbReference>
<feature type="transmembrane region" description="Helical" evidence="2">
    <location>
        <begin position="1238"/>
        <end position="1257"/>
    </location>
</feature>
<reference evidence="3 4" key="1">
    <citation type="journal article" date="2013" name="Stand. Genomic Sci.">
        <title>Genomic Encyclopedia of Type Strains, Phase I: The one thousand microbial genomes (KMG-I) project.</title>
        <authorList>
            <person name="Kyrpides N.C."/>
            <person name="Woyke T."/>
            <person name="Eisen J.A."/>
            <person name="Garrity G."/>
            <person name="Lilburn T.G."/>
            <person name="Beck B.J."/>
            <person name="Whitman W.B."/>
            <person name="Hugenholtz P."/>
            <person name="Klenk H.P."/>
        </authorList>
    </citation>
    <scope>NUCLEOTIDE SEQUENCE [LARGE SCALE GENOMIC DNA]</scope>
    <source>
        <strain evidence="3 4">DSM 45044</strain>
    </source>
</reference>
<feature type="transmembrane region" description="Helical" evidence="2">
    <location>
        <begin position="1116"/>
        <end position="1136"/>
    </location>
</feature>
<dbReference type="Proteomes" id="UP000321617">
    <property type="component" value="Unassembled WGS sequence"/>
</dbReference>
<feature type="transmembrane region" description="Helical" evidence="2">
    <location>
        <begin position="1189"/>
        <end position="1205"/>
    </location>
</feature>
<feature type="compositionally biased region" description="Pro residues" evidence="1">
    <location>
        <begin position="78"/>
        <end position="108"/>
    </location>
</feature>
<feature type="transmembrane region" description="Helical" evidence="2">
    <location>
        <begin position="562"/>
        <end position="582"/>
    </location>
</feature>
<feature type="transmembrane region" description="Helical" evidence="2">
    <location>
        <begin position="935"/>
        <end position="957"/>
    </location>
</feature>
<evidence type="ECO:0000313" key="3">
    <source>
        <dbReference type="EMBL" id="TWJ08263.1"/>
    </source>
</evidence>
<feature type="transmembrane region" description="Helical" evidence="2">
    <location>
        <begin position="702"/>
        <end position="720"/>
    </location>
</feature>
<feature type="transmembrane region" description="Helical" evidence="2">
    <location>
        <begin position="203"/>
        <end position="222"/>
    </location>
</feature>
<organism evidence="3 4">
    <name type="scientific">Stackebrandtia albiflava</name>
    <dbReference type="NCBI Taxonomy" id="406432"/>
    <lineage>
        <taxon>Bacteria</taxon>
        <taxon>Bacillati</taxon>
        <taxon>Actinomycetota</taxon>
        <taxon>Actinomycetes</taxon>
        <taxon>Glycomycetales</taxon>
        <taxon>Glycomycetaceae</taxon>
        <taxon>Stackebrandtia</taxon>
    </lineage>
</organism>
<feature type="transmembrane region" description="Helical" evidence="2">
    <location>
        <begin position="408"/>
        <end position="425"/>
    </location>
</feature>
<feature type="transmembrane region" description="Helical" evidence="2">
    <location>
        <begin position="502"/>
        <end position="525"/>
    </location>
</feature>
<feature type="transmembrane region" description="Helical" evidence="2">
    <location>
        <begin position="670"/>
        <end position="690"/>
    </location>
</feature>
<accession>A0A562URM0</accession>
<feature type="transmembrane region" description="Helical" evidence="2">
    <location>
        <begin position="252"/>
        <end position="269"/>
    </location>
</feature>
<feature type="transmembrane region" description="Helical" evidence="2">
    <location>
        <begin position="341"/>
        <end position="364"/>
    </location>
</feature>
<feature type="transmembrane region" description="Helical" evidence="2">
    <location>
        <begin position="853"/>
        <end position="873"/>
    </location>
</feature>
<feature type="transmembrane region" description="Helical" evidence="2">
    <location>
        <begin position="431"/>
        <end position="448"/>
    </location>
</feature>
<feature type="transmembrane region" description="Helical" evidence="2">
    <location>
        <begin position="384"/>
        <end position="401"/>
    </location>
</feature>
<keyword evidence="2" id="KW-0472">Membrane</keyword>
<protein>
    <submittedName>
        <fullName evidence="3">Uncharacterized protein</fullName>
    </submittedName>
</protein>
<feature type="region of interest" description="Disordered" evidence="1">
    <location>
        <begin position="74"/>
        <end position="111"/>
    </location>
</feature>
<feature type="transmembrane region" description="Helical" evidence="2">
    <location>
        <begin position="1319"/>
        <end position="1339"/>
    </location>
</feature>
<feature type="transmembrane region" description="Helical" evidence="2">
    <location>
        <begin position="800"/>
        <end position="817"/>
    </location>
</feature>
<feature type="transmembrane region" description="Helical" evidence="2">
    <location>
        <begin position="644"/>
        <end position="663"/>
    </location>
</feature>
<feature type="transmembrane region" description="Helical" evidence="2">
    <location>
        <begin position="880"/>
        <end position="900"/>
    </location>
</feature>
<evidence type="ECO:0000256" key="1">
    <source>
        <dbReference type="SAM" id="MobiDB-lite"/>
    </source>
</evidence>
<dbReference type="EMBL" id="VLLL01000008">
    <property type="protein sequence ID" value="TWJ08263.1"/>
    <property type="molecule type" value="Genomic_DNA"/>
</dbReference>
<feature type="transmembrane region" description="Helical" evidence="2">
    <location>
        <begin position="311"/>
        <end position="329"/>
    </location>
</feature>
<comment type="caution">
    <text evidence="3">The sequence shown here is derived from an EMBL/GenBank/DDBJ whole genome shotgun (WGS) entry which is preliminary data.</text>
</comment>
<feature type="transmembrane region" description="Helical" evidence="2">
    <location>
        <begin position="826"/>
        <end position="847"/>
    </location>
</feature>
<feature type="transmembrane region" description="Helical" evidence="2">
    <location>
        <begin position="990"/>
        <end position="1009"/>
    </location>
</feature>
<feature type="transmembrane region" description="Helical" evidence="2">
    <location>
        <begin position="1269"/>
        <end position="1289"/>
    </location>
</feature>